<name>A0A4Q7JF72_9PSEU</name>
<dbReference type="InterPro" id="IPR013525">
    <property type="entry name" value="ABC2_TM"/>
</dbReference>
<dbReference type="PANTHER" id="PTHR43229">
    <property type="entry name" value="NODULATION PROTEIN J"/>
    <property type="match status" value="1"/>
</dbReference>
<keyword evidence="5" id="KW-0046">Antibiotic resistance</keyword>
<dbReference type="GO" id="GO:0140359">
    <property type="term" value="F:ABC-type transporter activity"/>
    <property type="evidence" value="ECO:0007669"/>
    <property type="project" value="InterPro"/>
</dbReference>
<dbReference type="InterPro" id="IPR047817">
    <property type="entry name" value="ABC2_TM_bact-type"/>
</dbReference>
<dbReference type="PANTHER" id="PTHR43229:SF2">
    <property type="entry name" value="NODULATION PROTEIN J"/>
    <property type="match status" value="1"/>
</dbReference>
<dbReference type="OrthoDB" id="3486889at2"/>
<evidence type="ECO:0000256" key="4">
    <source>
        <dbReference type="ARBA" id="ARBA00023136"/>
    </source>
</evidence>
<keyword evidence="6" id="KW-0813">Transport</keyword>
<feature type="transmembrane region" description="Helical" evidence="6">
    <location>
        <begin position="125"/>
        <end position="142"/>
    </location>
</feature>
<dbReference type="InterPro" id="IPR051784">
    <property type="entry name" value="Nod_factor_ABC_transporter"/>
</dbReference>
<dbReference type="Proteomes" id="UP000292003">
    <property type="component" value="Unassembled WGS sequence"/>
</dbReference>
<keyword evidence="9" id="KW-1185">Reference proteome</keyword>
<protein>
    <recommendedName>
        <fullName evidence="6">Transport permease protein</fullName>
    </recommendedName>
</protein>
<evidence type="ECO:0000256" key="3">
    <source>
        <dbReference type="ARBA" id="ARBA00022989"/>
    </source>
</evidence>
<keyword evidence="6" id="KW-1003">Cell membrane</keyword>
<dbReference type="PIRSF" id="PIRSF006648">
    <property type="entry name" value="DrrB"/>
    <property type="match status" value="1"/>
</dbReference>
<organism evidence="8 9">
    <name type="scientific">Amycolatopsis suaedae</name>
    <dbReference type="NCBI Taxonomy" id="2510978"/>
    <lineage>
        <taxon>Bacteria</taxon>
        <taxon>Bacillati</taxon>
        <taxon>Actinomycetota</taxon>
        <taxon>Actinomycetes</taxon>
        <taxon>Pseudonocardiales</taxon>
        <taxon>Pseudonocardiaceae</taxon>
        <taxon>Amycolatopsis</taxon>
    </lineage>
</organism>
<comment type="subcellular location">
    <subcellularLocation>
        <location evidence="6">Cell membrane</location>
        <topology evidence="6">Multi-pass membrane protein</topology>
    </subcellularLocation>
    <subcellularLocation>
        <location evidence="1">Membrane</location>
        <topology evidence="1">Multi-pass membrane protein</topology>
    </subcellularLocation>
</comment>
<gene>
    <name evidence="8" type="ORF">EWH70_01705</name>
</gene>
<feature type="transmembrane region" description="Helical" evidence="6">
    <location>
        <begin position="183"/>
        <end position="202"/>
    </location>
</feature>
<dbReference type="PRINTS" id="PR00164">
    <property type="entry name" value="ABC2TRNSPORT"/>
</dbReference>
<dbReference type="GO" id="GO:0043190">
    <property type="term" value="C:ATP-binding cassette (ABC) transporter complex"/>
    <property type="evidence" value="ECO:0007669"/>
    <property type="project" value="InterPro"/>
</dbReference>
<keyword evidence="2 6" id="KW-0812">Transmembrane</keyword>
<dbReference type="Pfam" id="PF01061">
    <property type="entry name" value="ABC2_membrane"/>
    <property type="match status" value="1"/>
</dbReference>
<feature type="transmembrane region" description="Helical" evidence="6">
    <location>
        <begin position="148"/>
        <end position="171"/>
    </location>
</feature>
<comment type="similarity">
    <text evidence="6">Belongs to the ABC-2 integral membrane protein family.</text>
</comment>
<dbReference type="AlphaFoldDB" id="A0A4Q7JF72"/>
<feature type="transmembrane region" description="Helical" evidence="6">
    <location>
        <begin position="64"/>
        <end position="86"/>
    </location>
</feature>
<sequence length="263" mass="27801">MSATQRWRPPGFAAQVRILAARSLRGGLGDRRLLVAGLLQPIVILLLFSQVFQAVGTLPGMVRYAGYVNFLIPATLINIALAGALASGSGHLAETYSGFVGRLRTLPVDLPALLIARTVTDTVRSAAQLVVAVLTALAVFGYRPAGVLATLALLGFAVFVGWGLGWLFVALATWQQRPDVMQLTSFLVLFPMMFASSAYLPVELMPGWLRIVATVNPLTHAIDAARDLSLGRASGSSLGVALALVGAVAVLGFAVAARNLRRR</sequence>
<feature type="transmembrane region" description="Helical" evidence="6">
    <location>
        <begin position="238"/>
        <end position="257"/>
    </location>
</feature>
<evidence type="ECO:0000256" key="1">
    <source>
        <dbReference type="ARBA" id="ARBA00004141"/>
    </source>
</evidence>
<accession>A0A4Q7JF72</accession>
<comment type="caution">
    <text evidence="8">The sequence shown here is derived from an EMBL/GenBank/DDBJ whole genome shotgun (WGS) entry which is preliminary data.</text>
</comment>
<evidence type="ECO:0000259" key="7">
    <source>
        <dbReference type="PROSITE" id="PS51012"/>
    </source>
</evidence>
<evidence type="ECO:0000256" key="5">
    <source>
        <dbReference type="ARBA" id="ARBA00023251"/>
    </source>
</evidence>
<proteinExistence type="inferred from homology"/>
<dbReference type="InterPro" id="IPR000412">
    <property type="entry name" value="ABC_2_transport"/>
</dbReference>
<dbReference type="RefSeq" id="WP_130473390.1">
    <property type="nucleotide sequence ID" value="NZ_SFCC01000001.1"/>
</dbReference>
<evidence type="ECO:0000313" key="9">
    <source>
        <dbReference type="Proteomes" id="UP000292003"/>
    </source>
</evidence>
<feature type="domain" description="ABC transmembrane type-2" evidence="7">
    <location>
        <begin position="32"/>
        <end position="263"/>
    </location>
</feature>
<evidence type="ECO:0000256" key="6">
    <source>
        <dbReference type="RuleBase" id="RU361157"/>
    </source>
</evidence>
<feature type="transmembrane region" description="Helical" evidence="6">
    <location>
        <begin position="33"/>
        <end position="52"/>
    </location>
</feature>
<dbReference type="EMBL" id="SFCC01000001">
    <property type="protein sequence ID" value="RZQ65822.1"/>
    <property type="molecule type" value="Genomic_DNA"/>
</dbReference>
<keyword evidence="3 6" id="KW-1133">Transmembrane helix</keyword>
<evidence type="ECO:0000313" key="8">
    <source>
        <dbReference type="EMBL" id="RZQ65822.1"/>
    </source>
</evidence>
<dbReference type="GO" id="GO:0046677">
    <property type="term" value="P:response to antibiotic"/>
    <property type="evidence" value="ECO:0007669"/>
    <property type="project" value="UniProtKB-KW"/>
</dbReference>
<reference evidence="8 9" key="1">
    <citation type="submission" date="2019-02" db="EMBL/GenBank/DDBJ databases">
        <title>Draft genome sequence of Amycolatopsis sp. 8-3EHSu isolated from roots of Suaeda maritima.</title>
        <authorList>
            <person name="Duangmal K."/>
            <person name="Chantavorakit T."/>
        </authorList>
    </citation>
    <scope>NUCLEOTIDE SEQUENCE [LARGE SCALE GENOMIC DNA]</scope>
    <source>
        <strain evidence="8 9">8-3EHSu</strain>
    </source>
</reference>
<dbReference type="PROSITE" id="PS51012">
    <property type="entry name" value="ABC_TM2"/>
    <property type="match status" value="1"/>
</dbReference>
<keyword evidence="4 6" id="KW-0472">Membrane</keyword>
<evidence type="ECO:0000256" key="2">
    <source>
        <dbReference type="ARBA" id="ARBA00022692"/>
    </source>
</evidence>